<dbReference type="Gene3D" id="1.10.510.10">
    <property type="entry name" value="Transferase(Phosphotransferase) domain 1"/>
    <property type="match status" value="1"/>
</dbReference>
<keyword evidence="3 18" id="KW-0245">EGF-like domain</keyword>
<dbReference type="InterPro" id="IPR001480">
    <property type="entry name" value="Bulb-type_lectin_dom"/>
</dbReference>
<dbReference type="InterPro" id="IPR017441">
    <property type="entry name" value="Protein_kinase_ATP_BS"/>
</dbReference>
<dbReference type="SMART" id="SM00108">
    <property type="entry name" value="B_lectin"/>
    <property type="match status" value="1"/>
</dbReference>
<dbReference type="InterPro" id="IPR024171">
    <property type="entry name" value="SRK-like_kinase"/>
</dbReference>
<evidence type="ECO:0000256" key="2">
    <source>
        <dbReference type="ARBA" id="ARBA00022527"/>
    </source>
</evidence>
<dbReference type="InterPro" id="IPR000858">
    <property type="entry name" value="S_locus_glycoprot_dom"/>
</dbReference>
<dbReference type="PANTHER" id="PTHR47974:SF33">
    <property type="entry name" value="PROTEIN KINASE DOMAIN-CONTAINING PROTEIN"/>
    <property type="match status" value="1"/>
</dbReference>
<dbReference type="PROSITE" id="PS00108">
    <property type="entry name" value="PROTEIN_KINASE_ST"/>
    <property type="match status" value="1"/>
</dbReference>
<reference evidence="26 27" key="1">
    <citation type="submission" date="2024-02" db="EMBL/GenBank/DDBJ databases">
        <title>High-quality chromosome-scale genome assembly of Pensacola bahiagrass (Paspalum notatum Flugge var. saurae).</title>
        <authorList>
            <person name="Vega J.M."/>
            <person name="Podio M."/>
            <person name="Orjuela J."/>
            <person name="Siena L.A."/>
            <person name="Pessino S.C."/>
            <person name="Combes M.C."/>
            <person name="Mariac C."/>
            <person name="Albertini E."/>
            <person name="Pupilli F."/>
            <person name="Ortiz J.P.A."/>
            <person name="Leblanc O."/>
        </authorList>
    </citation>
    <scope>NUCLEOTIDE SEQUENCE [LARGE SCALE GENOMIC DNA]</scope>
    <source>
        <strain evidence="26">R1</strain>
        <tissue evidence="26">Leaf</tissue>
    </source>
</reference>
<dbReference type="InterPro" id="IPR000742">
    <property type="entry name" value="EGF"/>
</dbReference>
<feature type="domain" description="Bulb-type lectin" evidence="24">
    <location>
        <begin position="26"/>
        <end position="153"/>
    </location>
</feature>
<dbReference type="GO" id="GO:0016020">
    <property type="term" value="C:membrane"/>
    <property type="evidence" value="ECO:0007669"/>
    <property type="project" value="UniProtKB-SubCell"/>
</dbReference>
<dbReference type="GO" id="GO:0048544">
    <property type="term" value="P:recognition of pollen"/>
    <property type="evidence" value="ECO:0007669"/>
    <property type="project" value="InterPro"/>
</dbReference>
<keyword evidence="10 20" id="KW-1133">Transmembrane helix</keyword>
<feature type="domain" description="Protein kinase" evidence="22">
    <location>
        <begin position="521"/>
        <end position="810"/>
    </location>
</feature>
<dbReference type="InterPro" id="IPR000719">
    <property type="entry name" value="Prot_kinase_dom"/>
</dbReference>
<feature type="domain" description="EGF-like" evidence="23">
    <location>
        <begin position="285"/>
        <end position="321"/>
    </location>
</feature>
<evidence type="ECO:0000256" key="7">
    <source>
        <dbReference type="ARBA" id="ARBA00022741"/>
    </source>
</evidence>
<dbReference type="PROSITE" id="PS50948">
    <property type="entry name" value="PAN"/>
    <property type="match status" value="1"/>
</dbReference>
<feature type="transmembrane region" description="Helical" evidence="20">
    <location>
        <begin position="458"/>
        <end position="484"/>
    </location>
</feature>
<keyword evidence="5 20" id="KW-0812">Transmembrane</keyword>
<dbReference type="EC" id="2.7.11.1" evidence="17"/>
<evidence type="ECO:0000256" key="18">
    <source>
        <dbReference type="PROSITE-ProRule" id="PRU00076"/>
    </source>
</evidence>
<evidence type="ECO:0000256" key="16">
    <source>
        <dbReference type="ARBA" id="ARBA00048679"/>
    </source>
</evidence>
<gene>
    <name evidence="26" type="ORF">U9M48_030765</name>
</gene>
<evidence type="ECO:0000256" key="17">
    <source>
        <dbReference type="PIRNR" id="PIRNR000641"/>
    </source>
</evidence>
<dbReference type="Pfam" id="PF00954">
    <property type="entry name" value="S_locus_glycop"/>
    <property type="match status" value="1"/>
</dbReference>
<name>A0AAQ3X2Z4_PASNO</name>
<comment type="catalytic activity">
    <reaction evidence="16 17">
        <text>L-seryl-[protein] + ATP = O-phospho-L-seryl-[protein] + ADP + H(+)</text>
        <dbReference type="Rhea" id="RHEA:17989"/>
        <dbReference type="Rhea" id="RHEA-COMP:9863"/>
        <dbReference type="Rhea" id="RHEA-COMP:11604"/>
        <dbReference type="ChEBI" id="CHEBI:15378"/>
        <dbReference type="ChEBI" id="CHEBI:29999"/>
        <dbReference type="ChEBI" id="CHEBI:30616"/>
        <dbReference type="ChEBI" id="CHEBI:83421"/>
        <dbReference type="ChEBI" id="CHEBI:456216"/>
        <dbReference type="EC" id="2.7.11.1"/>
    </reaction>
</comment>
<evidence type="ECO:0000256" key="8">
    <source>
        <dbReference type="ARBA" id="ARBA00022777"/>
    </source>
</evidence>
<protein>
    <recommendedName>
        <fullName evidence="17">Receptor-like serine/threonine-protein kinase</fullName>
        <ecNumber evidence="17">2.7.11.1</ecNumber>
    </recommendedName>
</protein>
<dbReference type="Gene3D" id="3.30.200.20">
    <property type="entry name" value="Phosphorylase Kinase, domain 1"/>
    <property type="match status" value="1"/>
</dbReference>
<feature type="domain" description="Apple" evidence="25">
    <location>
        <begin position="335"/>
        <end position="413"/>
    </location>
</feature>
<dbReference type="FunFam" id="3.30.200.20:FF:000059">
    <property type="entry name" value="S-receptor-like serine/threonine-protein kinase"/>
    <property type="match status" value="1"/>
</dbReference>
<organism evidence="26 27">
    <name type="scientific">Paspalum notatum var. saurae</name>
    <dbReference type="NCBI Taxonomy" id="547442"/>
    <lineage>
        <taxon>Eukaryota</taxon>
        <taxon>Viridiplantae</taxon>
        <taxon>Streptophyta</taxon>
        <taxon>Embryophyta</taxon>
        <taxon>Tracheophyta</taxon>
        <taxon>Spermatophyta</taxon>
        <taxon>Magnoliopsida</taxon>
        <taxon>Liliopsida</taxon>
        <taxon>Poales</taxon>
        <taxon>Poaceae</taxon>
        <taxon>PACMAD clade</taxon>
        <taxon>Panicoideae</taxon>
        <taxon>Andropogonodae</taxon>
        <taxon>Paspaleae</taxon>
        <taxon>Paspalinae</taxon>
        <taxon>Paspalum</taxon>
    </lineage>
</organism>
<evidence type="ECO:0000256" key="15">
    <source>
        <dbReference type="ARBA" id="ARBA00047899"/>
    </source>
</evidence>
<dbReference type="CDD" id="cd01098">
    <property type="entry name" value="PAN_AP_plant"/>
    <property type="match status" value="1"/>
</dbReference>
<keyword evidence="8 17" id="KW-0418">Kinase</keyword>
<dbReference type="FunFam" id="1.10.510.10:FF:000302">
    <property type="entry name" value="Serine/threonine-protein kinase"/>
    <property type="match status" value="1"/>
</dbReference>
<accession>A0AAQ3X2Z4</accession>
<evidence type="ECO:0000256" key="13">
    <source>
        <dbReference type="ARBA" id="ARBA00023170"/>
    </source>
</evidence>
<dbReference type="CDD" id="cd00028">
    <property type="entry name" value="B_lectin"/>
    <property type="match status" value="1"/>
</dbReference>
<dbReference type="PIRSF" id="PIRSF000641">
    <property type="entry name" value="SRK"/>
    <property type="match status" value="1"/>
</dbReference>
<keyword evidence="9 17" id="KW-0067">ATP-binding</keyword>
<keyword evidence="27" id="KW-1185">Reference proteome</keyword>
<evidence type="ECO:0000259" key="22">
    <source>
        <dbReference type="PROSITE" id="PS50011"/>
    </source>
</evidence>
<dbReference type="InterPro" id="IPR036426">
    <property type="entry name" value="Bulb-type_lectin_dom_sf"/>
</dbReference>
<comment type="caution">
    <text evidence="18">Lacks conserved residue(s) required for the propagation of feature annotation.</text>
</comment>
<keyword evidence="2 17" id="KW-0723">Serine/threonine-protein kinase</keyword>
<evidence type="ECO:0000256" key="19">
    <source>
        <dbReference type="PROSITE-ProRule" id="PRU10141"/>
    </source>
</evidence>
<dbReference type="EMBL" id="CP144751">
    <property type="protein sequence ID" value="WVZ83637.1"/>
    <property type="molecule type" value="Genomic_DNA"/>
</dbReference>
<evidence type="ECO:0000256" key="5">
    <source>
        <dbReference type="ARBA" id="ARBA00022692"/>
    </source>
</evidence>
<evidence type="ECO:0000256" key="6">
    <source>
        <dbReference type="ARBA" id="ARBA00022729"/>
    </source>
</evidence>
<evidence type="ECO:0000313" key="26">
    <source>
        <dbReference type="EMBL" id="WVZ83637.1"/>
    </source>
</evidence>
<sequence length="819" mass="92002">MAMGGAVSTLVFLLTLIHLILQTSALDFLFPGNSLSSGSIPSTLRSPNGIFTCGFHNISPNSSTFSIWFSNASEGSRRTVVWTAQSHRPVYARGSKVELRLDGSMVLRDNGGQKMWTNDVSPSNAEAEHAYLSDSGNLIVKGKGDIVLWQSFASPTDTLLPKQNITDTTMMKLVSRNGLLVPGHYSLHFDDQLLISLFDDQVGHSFIYWPDPTLDIYQRLRIPNISNTSGHLNSLGQFYGSDNTSFEASDTGFRTIRRLTLDYDGNLRLYSLKDDGKWSVTWMAFPQLCRVHGLCGHNGICVYTPVPSCVCAPGFDVIDPRDWGKGCRPTFKLTCEKQNVTFLKLPNTDFRGLDLSVHRFVSFGFCRKICLTDCNCNGFEYWQGTGDCYPKAILLGGSSLQQNTGNTYIKIPKGLNVSKPPRSQFFGHKRWHGCSEANKYIIANITAKDENGPIKLKYLFLVYGFLSAIFVAELVFIVLGWFILRREGKQLRGAWRSEAGYEMITNHFRRYTYSELVTATRKFKDELGRGASGIVYKGILKDSRAVAVKKFVDINQDGEEFQHELSLIGRIYHMNLVRVWGFCSEGPRRILISEYVENGSLDKMLFGVEYSEILLKWKQRFNIALGVARGLAYLHHECLEWVIHCDVKPENILLDENLVPKIADFGLAKLLNRGSSNVNVSRIQGTRGYLAPEWVSSLPITAKVDIYSFGVILLELLKGTRISDMEKKEDEEVEMVLGRIVRMLKENLQLDGTGQYWIPDFVDARLNGEFNYMQAITMTKLAVSCLEEDRSRRPTMENVVEMLVSVDEVTGATRVGGAA</sequence>
<comment type="catalytic activity">
    <reaction evidence="15 17">
        <text>L-threonyl-[protein] + ATP = O-phospho-L-threonyl-[protein] + ADP + H(+)</text>
        <dbReference type="Rhea" id="RHEA:46608"/>
        <dbReference type="Rhea" id="RHEA-COMP:11060"/>
        <dbReference type="Rhea" id="RHEA-COMP:11605"/>
        <dbReference type="ChEBI" id="CHEBI:15378"/>
        <dbReference type="ChEBI" id="CHEBI:30013"/>
        <dbReference type="ChEBI" id="CHEBI:30616"/>
        <dbReference type="ChEBI" id="CHEBI:61977"/>
        <dbReference type="ChEBI" id="CHEBI:456216"/>
        <dbReference type="EC" id="2.7.11.1"/>
    </reaction>
</comment>
<dbReference type="InterPro" id="IPR011009">
    <property type="entry name" value="Kinase-like_dom_sf"/>
</dbReference>
<evidence type="ECO:0000259" key="23">
    <source>
        <dbReference type="PROSITE" id="PS50026"/>
    </source>
</evidence>
<dbReference type="SUPFAM" id="SSF56112">
    <property type="entry name" value="Protein kinase-like (PK-like)"/>
    <property type="match status" value="1"/>
</dbReference>
<dbReference type="InterPro" id="IPR003609">
    <property type="entry name" value="Pan_app"/>
</dbReference>
<evidence type="ECO:0000256" key="21">
    <source>
        <dbReference type="SAM" id="SignalP"/>
    </source>
</evidence>
<evidence type="ECO:0000313" key="27">
    <source>
        <dbReference type="Proteomes" id="UP001341281"/>
    </source>
</evidence>
<dbReference type="Pfam" id="PF00069">
    <property type="entry name" value="Pkinase"/>
    <property type="match status" value="1"/>
</dbReference>
<dbReference type="GO" id="GO:0051707">
    <property type="term" value="P:response to other organism"/>
    <property type="evidence" value="ECO:0007669"/>
    <property type="project" value="UniProtKB-ARBA"/>
</dbReference>
<dbReference type="GO" id="GO:0005524">
    <property type="term" value="F:ATP binding"/>
    <property type="evidence" value="ECO:0007669"/>
    <property type="project" value="UniProtKB-UniRule"/>
</dbReference>
<dbReference type="SUPFAM" id="SSF51110">
    <property type="entry name" value="alpha-D-mannose-specific plant lectins"/>
    <property type="match status" value="1"/>
</dbReference>
<dbReference type="SMART" id="SM00220">
    <property type="entry name" value="S_TKc"/>
    <property type="match status" value="1"/>
</dbReference>
<evidence type="ECO:0000256" key="14">
    <source>
        <dbReference type="ARBA" id="ARBA00023180"/>
    </source>
</evidence>
<evidence type="ECO:0000256" key="10">
    <source>
        <dbReference type="ARBA" id="ARBA00022989"/>
    </source>
</evidence>
<keyword evidence="4 17" id="KW-0808">Transferase</keyword>
<proteinExistence type="inferred from homology"/>
<evidence type="ECO:0000256" key="1">
    <source>
        <dbReference type="ARBA" id="ARBA00004479"/>
    </source>
</evidence>
<dbReference type="CDD" id="cd14066">
    <property type="entry name" value="STKc_IRAK"/>
    <property type="match status" value="1"/>
</dbReference>
<dbReference type="PROSITE" id="PS50011">
    <property type="entry name" value="PROTEIN_KINASE_DOM"/>
    <property type="match status" value="1"/>
</dbReference>
<dbReference type="Pfam" id="PF01453">
    <property type="entry name" value="B_lectin"/>
    <property type="match status" value="1"/>
</dbReference>
<keyword evidence="7 17" id="KW-0547">Nucleotide-binding</keyword>
<evidence type="ECO:0000256" key="20">
    <source>
        <dbReference type="SAM" id="Phobius"/>
    </source>
</evidence>
<evidence type="ECO:0000259" key="25">
    <source>
        <dbReference type="PROSITE" id="PS50948"/>
    </source>
</evidence>
<evidence type="ECO:0000256" key="11">
    <source>
        <dbReference type="ARBA" id="ARBA00023136"/>
    </source>
</evidence>
<dbReference type="PROSITE" id="PS50026">
    <property type="entry name" value="EGF_3"/>
    <property type="match status" value="1"/>
</dbReference>
<keyword evidence="11 20" id="KW-0472">Membrane</keyword>
<dbReference type="GO" id="GO:0004674">
    <property type="term" value="F:protein serine/threonine kinase activity"/>
    <property type="evidence" value="ECO:0007669"/>
    <property type="project" value="UniProtKB-KW"/>
</dbReference>
<feature type="chain" id="PRO_5042938567" description="Receptor-like serine/threonine-protein kinase" evidence="21">
    <location>
        <begin position="26"/>
        <end position="819"/>
    </location>
</feature>
<dbReference type="Gene3D" id="2.90.10.10">
    <property type="entry name" value="Bulb-type lectin domain"/>
    <property type="match status" value="1"/>
</dbReference>
<feature type="signal peptide" evidence="21">
    <location>
        <begin position="1"/>
        <end position="25"/>
    </location>
</feature>
<feature type="binding site" evidence="19">
    <location>
        <position position="550"/>
    </location>
    <ligand>
        <name>ATP</name>
        <dbReference type="ChEBI" id="CHEBI:30616"/>
    </ligand>
</feature>
<dbReference type="Proteomes" id="UP001341281">
    <property type="component" value="Chromosome 07"/>
</dbReference>
<dbReference type="CDD" id="cd00053">
    <property type="entry name" value="EGF"/>
    <property type="match status" value="1"/>
</dbReference>
<keyword evidence="12" id="KW-1015">Disulfide bond</keyword>
<comment type="similarity">
    <text evidence="17">Belongs to the protein kinase superfamily. Ser/Thr protein kinase family.</text>
</comment>
<evidence type="ECO:0000256" key="3">
    <source>
        <dbReference type="ARBA" id="ARBA00022536"/>
    </source>
</evidence>
<dbReference type="AlphaFoldDB" id="A0AAQ3X2Z4"/>
<evidence type="ECO:0000256" key="9">
    <source>
        <dbReference type="ARBA" id="ARBA00022840"/>
    </source>
</evidence>
<dbReference type="PROSITE" id="PS50927">
    <property type="entry name" value="BULB_LECTIN"/>
    <property type="match status" value="1"/>
</dbReference>
<evidence type="ECO:0000259" key="24">
    <source>
        <dbReference type="PROSITE" id="PS50927"/>
    </source>
</evidence>
<comment type="subcellular location">
    <subcellularLocation>
        <location evidence="1">Membrane</location>
        <topology evidence="1">Single-pass type I membrane protein</topology>
    </subcellularLocation>
</comment>
<keyword evidence="6 21" id="KW-0732">Signal</keyword>
<evidence type="ECO:0000256" key="4">
    <source>
        <dbReference type="ARBA" id="ARBA00022679"/>
    </source>
</evidence>
<keyword evidence="13" id="KW-0675">Receptor</keyword>
<keyword evidence="14" id="KW-0325">Glycoprotein</keyword>
<dbReference type="PROSITE" id="PS00107">
    <property type="entry name" value="PROTEIN_KINASE_ATP"/>
    <property type="match status" value="1"/>
</dbReference>
<dbReference type="PANTHER" id="PTHR47974">
    <property type="entry name" value="OS07G0415500 PROTEIN"/>
    <property type="match status" value="1"/>
</dbReference>
<dbReference type="InterPro" id="IPR008271">
    <property type="entry name" value="Ser/Thr_kinase_AS"/>
</dbReference>
<evidence type="ECO:0000256" key="12">
    <source>
        <dbReference type="ARBA" id="ARBA00023157"/>
    </source>
</evidence>